<keyword evidence="9" id="KW-1185">Reference proteome</keyword>
<accession>A0AB34J654</accession>
<sequence length="743" mass="81789">MGCCCSTKKDPEIFVPRSQRWCTDLLFLIAFIVCWGLGIALAVVTINKDPSLIDDILYPRDSYGNNCGKPGTATENLPKVFYPQLDTDIRNQIDVFTSYRYWDFKPTRLCASSCPSGFSVSNPIAYGGPTYPCGYDDTELSSGQNVSTEFGSGETCATGSVPTYYYIYVTQDVVSRCFPFDDSRVTGDRLLCAQPSCTSPGLNASLNGNVQCTSVADADATNVWAMCTAGTPDSVCTAQRSACELVLVEASSVRYHPESETDESSKYTTELANFFAMVIGGVNGLVRSEALIAQGLCGILLPVLLGFVWAIFLWLFAGILIYTLITLLIVVCLIGVFFFMYKAGWFGQHITLTNIYNSTLTQTAAENEQTWYGVLAIILLVLTLIIIIFFFLSRKAIKRLIAIVEECTKVFKAMSAIVLWPILLQLPLELGVFFYGAFISYYIAVVWTESGSMLTFILLHLLLIFWTVNLIKATVWSSMAAAVGVWYTTINAPGSSAHGFAGCGTGCSELWDSTFLILAKHMGSMAFGSLILGICQLLRLVLATIDYYTQDLQDKNLFLKIAMKCSQCVMYCLQKTIEFISYFGYIFVATRGENFCKACVSTFGFVCKYMAQTAVNKTVQSLLRLLIGWSIPFTCSIVTFLILDSIKAYEDYNAMWPALIVFISSFIIADGICTVYDCCIDTIYLLSFEDMSRSGGPKYMSADLRAGFGFDNAENEVSSSATKYKSVAERRNGPAFSAGSTSV</sequence>
<proteinExistence type="inferred from homology"/>
<gene>
    <name evidence="8" type="ORF">AB1Y20_005572</name>
</gene>
<feature type="transmembrane region" description="Helical" evidence="7">
    <location>
        <begin position="25"/>
        <end position="46"/>
    </location>
</feature>
<keyword evidence="6" id="KW-0325">Glycoprotein</keyword>
<evidence type="ECO:0000256" key="6">
    <source>
        <dbReference type="ARBA" id="ARBA00023180"/>
    </source>
</evidence>
<keyword evidence="5 7" id="KW-0472">Membrane</keyword>
<keyword evidence="3 7" id="KW-0812">Transmembrane</keyword>
<dbReference type="GO" id="GO:0005886">
    <property type="term" value="C:plasma membrane"/>
    <property type="evidence" value="ECO:0007669"/>
    <property type="project" value="UniProtKB-SubCell"/>
</dbReference>
<dbReference type="EMBL" id="JBGBPQ010000013">
    <property type="protein sequence ID" value="KAL1512310.1"/>
    <property type="molecule type" value="Genomic_DNA"/>
</dbReference>
<dbReference type="Pfam" id="PF04515">
    <property type="entry name" value="Choline_transpo"/>
    <property type="match status" value="1"/>
</dbReference>
<evidence type="ECO:0000256" key="2">
    <source>
        <dbReference type="ARBA" id="ARBA00007168"/>
    </source>
</evidence>
<feature type="transmembrane region" description="Helical" evidence="7">
    <location>
        <begin position="441"/>
        <end position="466"/>
    </location>
</feature>
<organism evidence="8 9">
    <name type="scientific">Prymnesium parvum</name>
    <name type="common">Toxic golden alga</name>
    <dbReference type="NCBI Taxonomy" id="97485"/>
    <lineage>
        <taxon>Eukaryota</taxon>
        <taxon>Haptista</taxon>
        <taxon>Haptophyta</taxon>
        <taxon>Prymnesiophyceae</taxon>
        <taxon>Prymnesiales</taxon>
        <taxon>Prymnesiaceae</taxon>
        <taxon>Prymnesium</taxon>
    </lineage>
</organism>
<comment type="similarity">
    <text evidence="2 7">Belongs to the CTL (choline transporter-like) family.</text>
</comment>
<evidence type="ECO:0000313" key="8">
    <source>
        <dbReference type="EMBL" id="KAL1512310.1"/>
    </source>
</evidence>
<comment type="caution">
    <text evidence="8">The sequence shown here is derived from an EMBL/GenBank/DDBJ whole genome shotgun (WGS) entry which is preliminary data.</text>
</comment>
<feature type="transmembrane region" description="Helical" evidence="7">
    <location>
        <begin position="655"/>
        <end position="676"/>
    </location>
</feature>
<dbReference type="Proteomes" id="UP001515480">
    <property type="component" value="Unassembled WGS sequence"/>
</dbReference>
<keyword evidence="4 7" id="KW-1133">Transmembrane helix</keyword>
<evidence type="ECO:0000256" key="3">
    <source>
        <dbReference type="ARBA" id="ARBA00022692"/>
    </source>
</evidence>
<comment type="function">
    <text evidence="7">Choline transporter.</text>
</comment>
<dbReference type="AlphaFoldDB" id="A0AB34J654"/>
<feature type="transmembrane region" description="Helical" evidence="7">
    <location>
        <begin position="413"/>
        <end position="435"/>
    </location>
</feature>
<reference evidence="8 9" key="1">
    <citation type="journal article" date="2024" name="Science">
        <title>Giant polyketide synthase enzymes in the biosynthesis of giant marine polyether toxins.</title>
        <authorList>
            <person name="Fallon T.R."/>
            <person name="Shende V.V."/>
            <person name="Wierzbicki I.H."/>
            <person name="Pendleton A.L."/>
            <person name="Watervoot N.F."/>
            <person name="Auber R.P."/>
            <person name="Gonzalez D.J."/>
            <person name="Wisecaver J.H."/>
            <person name="Moore B.S."/>
        </authorList>
    </citation>
    <scope>NUCLEOTIDE SEQUENCE [LARGE SCALE GENOMIC DNA]</scope>
    <source>
        <strain evidence="8 9">12B1</strain>
    </source>
</reference>
<evidence type="ECO:0000256" key="7">
    <source>
        <dbReference type="RuleBase" id="RU368066"/>
    </source>
</evidence>
<dbReference type="PANTHER" id="PTHR12385:SF14">
    <property type="entry name" value="CHOLINE TRANSPORTER-LIKE 2"/>
    <property type="match status" value="1"/>
</dbReference>
<dbReference type="GO" id="GO:0022857">
    <property type="term" value="F:transmembrane transporter activity"/>
    <property type="evidence" value="ECO:0007669"/>
    <property type="project" value="UniProtKB-UniRule"/>
</dbReference>
<evidence type="ECO:0000256" key="1">
    <source>
        <dbReference type="ARBA" id="ARBA00004141"/>
    </source>
</evidence>
<evidence type="ECO:0000256" key="5">
    <source>
        <dbReference type="ARBA" id="ARBA00023136"/>
    </source>
</evidence>
<feature type="transmembrane region" description="Helical" evidence="7">
    <location>
        <begin position="291"/>
        <end position="312"/>
    </location>
</feature>
<feature type="transmembrane region" description="Helical" evidence="7">
    <location>
        <begin position="622"/>
        <end position="643"/>
    </location>
</feature>
<protein>
    <recommendedName>
        <fullName evidence="7">Choline transporter-like protein</fullName>
    </recommendedName>
</protein>
<evidence type="ECO:0000313" key="9">
    <source>
        <dbReference type="Proteomes" id="UP001515480"/>
    </source>
</evidence>
<comment type="subcellular location">
    <subcellularLocation>
        <location evidence="7">Cell membrane</location>
        <topology evidence="7">Multi-pass membrane protein</topology>
    </subcellularLocation>
    <subcellularLocation>
        <location evidence="1">Membrane</location>
        <topology evidence="1">Multi-pass membrane protein</topology>
    </subcellularLocation>
</comment>
<feature type="transmembrane region" description="Helical" evidence="7">
    <location>
        <begin position="525"/>
        <end position="548"/>
    </location>
</feature>
<name>A0AB34J654_PRYPA</name>
<dbReference type="InterPro" id="IPR007603">
    <property type="entry name" value="Choline_transptr-like"/>
</dbReference>
<feature type="transmembrane region" description="Helical" evidence="7">
    <location>
        <begin position="473"/>
        <end position="490"/>
    </location>
</feature>
<dbReference type="PANTHER" id="PTHR12385">
    <property type="entry name" value="CHOLINE TRANSPORTER-LIKE (SLC FAMILY 44)"/>
    <property type="match status" value="1"/>
</dbReference>
<feature type="transmembrane region" description="Helical" evidence="7">
    <location>
        <begin position="371"/>
        <end position="392"/>
    </location>
</feature>
<evidence type="ECO:0000256" key="4">
    <source>
        <dbReference type="ARBA" id="ARBA00022989"/>
    </source>
</evidence>
<feature type="transmembrane region" description="Helical" evidence="7">
    <location>
        <begin position="319"/>
        <end position="341"/>
    </location>
</feature>